<dbReference type="Pfam" id="PF00025">
    <property type="entry name" value="Arf"/>
    <property type="match status" value="1"/>
</dbReference>
<keyword evidence="13" id="KW-1185">Reference proteome</keyword>
<comment type="function">
    <text evidence="8">GTP-binding protein that may be involved in protein trafficking. May modulate vesicle budding and uncoating within the Golgi apparatus.</text>
</comment>
<dbReference type="GO" id="GO:0030010">
    <property type="term" value="P:establishment of cell polarity"/>
    <property type="evidence" value="ECO:0007669"/>
    <property type="project" value="UniProtKB-ARBA"/>
</dbReference>
<evidence type="ECO:0000256" key="3">
    <source>
        <dbReference type="ARBA" id="ARBA00022741"/>
    </source>
</evidence>
<keyword evidence="10" id="KW-0460">Magnesium</keyword>
<sequence>MGVVSSKFPFRSKKNVKILMLGLDGAGKTTLLYRLLLNEVVSTISTLGYNVETLHHKNLNLTVWDLAGQDSIRGLWKQMKFYYKCNAIIFVVDSSDRSRINEAANELSRLLSEEELKSCPLLVFGTKQDCDSPMDVPELTDSLGLHDVKDRKWYIQPTMTFEGIGIYEGLDWLANSIQTERKTLKEQNNQHSIKHKFLNTINNNQTNNNKQTVST</sequence>
<feature type="binding site" evidence="9">
    <location>
        <position position="68"/>
    </location>
    <ligand>
        <name>GTP</name>
        <dbReference type="ChEBI" id="CHEBI:37565"/>
    </ligand>
</feature>
<comment type="subcellular location">
    <subcellularLocation>
        <location evidence="1">Golgi apparatus</location>
    </subcellularLocation>
</comment>
<dbReference type="Proteomes" id="UP000001396">
    <property type="component" value="Unassembled WGS sequence"/>
</dbReference>
<dbReference type="NCBIfam" id="TIGR00231">
    <property type="entry name" value="small_GTP"/>
    <property type="match status" value="1"/>
</dbReference>
<dbReference type="PANTHER" id="PTHR11711">
    <property type="entry name" value="ADP RIBOSYLATION FACTOR-RELATED"/>
    <property type="match status" value="1"/>
</dbReference>
<dbReference type="InterPro" id="IPR005225">
    <property type="entry name" value="Small_GTP-bd"/>
</dbReference>
<dbReference type="GO" id="GO:0016192">
    <property type="term" value="P:vesicle-mediated transport"/>
    <property type="evidence" value="ECO:0007669"/>
    <property type="project" value="UniProtKB-KW"/>
</dbReference>
<keyword evidence="10" id="KW-0479">Metal-binding</keyword>
<keyword evidence="3 9" id="KW-0547">Nucleotide-binding</keyword>
<keyword evidence="7 9" id="KW-0342">GTP-binding</keyword>
<keyword evidence="6" id="KW-0333">Golgi apparatus</keyword>
<dbReference type="RefSeq" id="XP_020437725.1">
    <property type="nucleotide sequence ID" value="XM_020571867.1"/>
</dbReference>
<dbReference type="InterPro" id="IPR027417">
    <property type="entry name" value="P-loop_NTPase"/>
</dbReference>
<keyword evidence="5" id="KW-0813">Transport</keyword>
<evidence type="ECO:0000313" key="13">
    <source>
        <dbReference type="Proteomes" id="UP000001396"/>
    </source>
</evidence>
<proteinExistence type="inferred from homology"/>
<feature type="binding site" evidence="9">
    <location>
        <begin position="22"/>
        <end position="29"/>
    </location>
    <ligand>
        <name>GTP</name>
        <dbReference type="ChEBI" id="CHEBI:37565"/>
    </ligand>
</feature>
<gene>
    <name evidence="12" type="primary">arrD</name>
    <name evidence="12" type="ORF">PPL_00847</name>
</gene>
<protein>
    <submittedName>
        <fullName evidence="12">ADP-ribosylation factor-related protein</fullName>
    </submittedName>
</protein>
<dbReference type="CDD" id="cd00878">
    <property type="entry name" value="Arf_Arl"/>
    <property type="match status" value="1"/>
</dbReference>
<evidence type="ECO:0000256" key="11">
    <source>
        <dbReference type="RuleBase" id="RU003925"/>
    </source>
</evidence>
<evidence type="ECO:0000256" key="1">
    <source>
        <dbReference type="ARBA" id="ARBA00004555"/>
    </source>
</evidence>
<feature type="binding site" evidence="10">
    <location>
        <position position="29"/>
    </location>
    <ligand>
        <name>Mg(2+)</name>
        <dbReference type="ChEBI" id="CHEBI:18420"/>
    </ligand>
</feature>
<comment type="caution">
    <text evidence="12">The sequence shown here is derived from an EMBL/GenBank/DDBJ whole genome shotgun (WGS) entry which is preliminary data.</text>
</comment>
<keyword evidence="5" id="KW-0653">Protein transport</keyword>
<dbReference type="PRINTS" id="PR00328">
    <property type="entry name" value="SAR1GTPBP"/>
</dbReference>
<dbReference type="GO" id="GO:0015031">
    <property type="term" value="P:protein transport"/>
    <property type="evidence" value="ECO:0007669"/>
    <property type="project" value="UniProtKB-KW"/>
</dbReference>
<accession>D3AYS8</accession>
<dbReference type="GO" id="GO:0003924">
    <property type="term" value="F:GTPase activity"/>
    <property type="evidence" value="ECO:0007669"/>
    <property type="project" value="InterPro"/>
</dbReference>
<evidence type="ECO:0000256" key="4">
    <source>
        <dbReference type="ARBA" id="ARBA00022892"/>
    </source>
</evidence>
<feature type="binding site" evidence="10">
    <location>
        <position position="46"/>
    </location>
    <ligand>
        <name>Mg(2+)</name>
        <dbReference type="ChEBI" id="CHEBI:18420"/>
    </ligand>
</feature>
<name>D3AYS8_HETP5</name>
<dbReference type="GeneID" id="31356378"/>
<evidence type="ECO:0000256" key="9">
    <source>
        <dbReference type="PIRSR" id="PIRSR606689-1"/>
    </source>
</evidence>
<dbReference type="SUPFAM" id="SSF52540">
    <property type="entry name" value="P-loop containing nucleoside triphosphate hydrolases"/>
    <property type="match status" value="1"/>
</dbReference>
<evidence type="ECO:0000256" key="2">
    <source>
        <dbReference type="ARBA" id="ARBA00010290"/>
    </source>
</evidence>
<dbReference type="SMART" id="SM00178">
    <property type="entry name" value="SAR"/>
    <property type="match status" value="1"/>
</dbReference>
<dbReference type="Gene3D" id="3.40.50.300">
    <property type="entry name" value="P-loop containing nucleotide triphosphate hydrolases"/>
    <property type="match status" value="1"/>
</dbReference>
<dbReference type="InterPro" id="IPR024156">
    <property type="entry name" value="Small_GTPase_ARF"/>
</dbReference>
<dbReference type="STRING" id="670386.D3AYS8"/>
<dbReference type="GO" id="GO:0005794">
    <property type="term" value="C:Golgi apparatus"/>
    <property type="evidence" value="ECO:0007669"/>
    <property type="project" value="UniProtKB-SubCell"/>
</dbReference>
<dbReference type="FunFam" id="3.40.50.300:FF:000412">
    <property type="entry name" value="ADP-ribosylation factor 1"/>
    <property type="match status" value="1"/>
</dbReference>
<reference evidence="12 13" key="1">
    <citation type="journal article" date="2011" name="Genome Res.">
        <title>Phylogeny-wide analysis of social amoeba genomes highlights ancient origins for complex intercellular communication.</title>
        <authorList>
            <person name="Heidel A.J."/>
            <person name="Lawal H.M."/>
            <person name="Felder M."/>
            <person name="Schilde C."/>
            <person name="Helps N.R."/>
            <person name="Tunggal B."/>
            <person name="Rivero F."/>
            <person name="John U."/>
            <person name="Schleicher M."/>
            <person name="Eichinger L."/>
            <person name="Platzer M."/>
            <person name="Noegel A.A."/>
            <person name="Schaap P."/>
            <person name="Gloeckner G."/>
        </authorList>
    </citation>
    <scope>NUCLEOTIDE SEQUENCE [LARGE SCALE GENOMIC DNA]</scope>
    <source>
        <strain evidence="13">ATCC 26659 / Pp 5 / PN500</strain>
    </source>
</reference>
<dbReference type="SMART" id="SM00177">
    <property type="entry name" value="ARF"/>
    <property type="match status" value="1"/>
</dbReference>
<dbReference type="EMBL" id="ADBJ01000004">
    <property type="protein sequence ID" value="EFA85618.1"/>
    <property type="molecule type" value="Genomic_DNA"/>
</dbReference>
<evidence type="ECO:0000313" key="12">
    <source>
        <dbReference type="EMBL" id="EFA85618.1"/>
    </source>
</evidence>
<evidence type="ECO:0000256" key="8">
    <source>
        <dbReference type="ARBA" id="ARBA00059050"/>
    </source>
</evidence>
<dbReference type="GO" id="GO:0046872">
    <property type="term" value="F:metal ion binding"/>
    <property type="evidence" value="ECO:0007669"/>
    <property type="project" value="UniProtKB-KW"/>
</dbReference>
<dbReference type="OMA" id="DCISPME"/>
<dbReference type="InterPro" id="IPR006689">
    <property type="entry name" value="Small_GTPase_ARF/SAR"/>
</dbReference>
<evidence type="ECO:0000256" key="10">
    <source>
        <dbReference type="PIRSR" id="PIRSR606689-2"/>
    </source>
</evidence>
<evidence type="ECO:0000256" key="6">
    <source>
        <dbReference type="ARBA" id="ARBA00023034"/>
    </source>
</evidence>
<dbReference type="PROSITE" id="PS51417">
    <property type="entry name" value="ARF"/>
    <property type="match status" value="1"/>
</dbReference>
<evidence type="ECO:0000256" key="7">
    <source>
        <dbReference type="ARBA" id="ARBA00023134"/>
    </source>
</evidence>
<keyword evidence="4" id="KW-0931">ER-Golgi transport</keyword>
<dbReference type="InParanoid" id="D3AYS8"/>
<dbReference type="AlphaFoldDB" id="D3AYS8"/>
<comment type="similarity">
    <text evidence="2 11">Belongs to the small GTPase superfamily. Arf family.</text>
</comment>
<evidence type="ECO:0000256" key="5">
    <source>
        <dbReference type="ARBA" id="ARBA00022927"/>
    </source>
</evidence>
<dbReference type="GO" id="GO:0005525">
    <property type="term" value="F:GTP binding"/>
    <property type="evidence" value="ECO:0007669"/>
    <property type="project" value="UniProtKB-KW"/>
</dbReference>
<dbReference type="FunCoup" id="D3AYS8">
    <property type="interactions" value="71"/>
</dbReference>
<organism evidence="12 13">
    <name type="scientific">Heterostelium pallidum (strain ATCC 26659 / Pp 5 / PN500)</name>
    <name type="common">Cellular slime mold</name>
    <name type="synonym">Polysphondylium pallidum</name>
    <dbReference type="NCBI Taxonomy" id="670386"/>
    <lineage>
        <taxon>Eukaryota</taxon>
        <taxon>Amoebozoa</taxon>
        <taxon>Evosea</taxon>
        <taxon>Eumycetozoa</taxon>
        <taxon>Dictyostelia</taxon>
        <taxon>Acytosteliales</taxon>
        <taxon>Acytosteliaceae</taxon>
        <taxon>Heterostelium</taxon>
    </lineage>
</organism>